<dbReference type="PANTHER" id="PTHR43584:SF3">
    <property type="entry name" value="BIFUNCTIONAL PROTEIN GLMU"/>
    <property type="match status" value="1"/>
</dbReference>
<evidence type="ECO:0000256" key="1">
    <source>
        <dbReference type="ARBA" id="ARBA00004496"/>
    </source>
</evidence>
<dbReference type="EMBL" id="CAEZZP010000102">
    <property type="protein sequence ID" value="CAB4780105.1"/>
    <property type="molecule type" value="Genomic_DNA"/>
</dbReference>
<evidence type="ECO:0000256" key="5">
    <source>
        <dbReference type="ARBA" id="ARBA00048493"/>
    </source>
</evidence>
<evidence type="ECO:0000259" key="6">
    <source>
        <dbReference type="Pfam" id="PF12804"/>
    </source>
</evidence>
<name>A0A6J6W9F5_9ZZZZ</name>
<feature type="domain" description="MobA-like NTP transferase" evidence="6">
    <location>
        <begin position="5"/>
        <end position="152"/>
    </location>
</feature>
<dbReference type="Gene3D" id="3.90.550.10">
    <property type="entry name" value="Spore Coat Polysaccharide Biosynthesis Protein SpsA, Chain A"/>
    <property type="match status" value="1"/>
</dbReference>
<dbReference type="InterPro" id="IPR025877">
    <property type="entry name" value="MobA-like_NTP_Trfase"/>
</dbReference>
<dbReference type="AlphaFoldDB" id="A0A6J6W9F5"/>
<evidence type="ECO:0000256" key="4">
    <source>
        <dbReference type="ARBA" id="ARBA00022695"/>
    </source>
</evidence>
<organism evidence="7">
    <name type="scientific">freshwater metagenome</name>
    <dbReference type="NCBI Taxonomy" id="449393"/>
    <lineage>
        <taxon>unclassified sequences</taxon>
        <taxon>metagenomes</taxon>
        <taxon>ecological metagenomes</taxon>
    </lineage>
</organism>
<comment type="subcellular location">
    <subcellularLocation>
        <location evidence="1">Cytoplasm</location>
    </subcellularLocation>
</comment>
<keyword evidence="3" id="KW-0808">Transferase</keyword>
<keyword evidence="4" id="KW-0548">Nucleotidyltransferase</keyword>
<dbReference type="InterPro" id="IPR001451">
    <property type="entry name" value="Hexapep"/>
</dbReference>
<sequence>MSLYAIVLAAGEGTRMRSERPKPLHLICGRPMVMHVIHSLAGVRPAQTVIVVGHGADQVTARVTADSPSWANVSFASQLVQRGTGDAVSVGLIGLDQLGHASSTDDHLAEHDDMSTILVLPGDTPLLRRETIDDLVAQHEASGHAATVLVAQLDDPTGYGRVVRAKDGRVLRIVEQRDASEDERKINEINTSIYAFRRDLLGPALRRVTPNNSQSEYYLTDVVAVLADMGHRVGAVVADAPETQGVNDRWQLALAERELRSRTNRHWLLNGVTMFDPRQTFIDVDVQIERDVTLYPGTMLQGETRIGSGCQIGPNTRLNNCVVGSNSTIESTSAVNSQIGDNAKVGPFAHLSAGSRVADSQTTGAFYDSDTADSKKI</sequence>
<evidence type="ECO:0000256" key="2">
    <source>
        <dbReference type="ARBA" id="ARBA00012457"/>
    </source>
</evidence>
<gene>
    <name evidence="7" type="ORF">UFOPK2880_01384</name>
</gene>
<dbReference type="Pfam" id="PF12804">
    <property type="entry name" value="NTP_transf_3"/>
    <property type="match status" value="1"/>
</dbReference>
<dbReference type="CDD" id="cd02540">
    <property type="entry name" value="GT2_GlmU_N_bac"/>
    <property type="match status" value="1"/>
</dbReference>
<protein>
    <recommendedName>
        <fullName evidence="2">UDP-N-acetylglucosamine diphosphorylase</fullName>
        <ecNumber evidence="2">2.7.7.23</ecNumber>
    </recommendedName>
</protein>
<dbReference type="PANTHER" id="PTHR43584">
    <property type="entry name" value="NUCLEOTIDYL TRANSFERASE"/>
    <property type="match status" value="1"/>
</dbReference>
<dbReference type="GO" id="GO:0005737">
    <property type="term" value="C:cytoplasm"/>
    <property type="evidence" value="ECO:0007669"/>
    <property type="project" value="UniProtKB-SubCell"/>
</dbReference>
<dbReference type="EC" id="2.7.7.23" evidence="2"/>
<dbReference type="GO" id="GO:0003977">
    <property type="term" value="F:UDP-N-acetylglucosamine diphosphorylase activity"/>
    <property type="evidence" value="ECO:0007669"/>
    <property type="project" value="UniProtKB-EC"/>
</dbReference>
<dbReference type="InterPro" id="IPR029044">
    <property type="entry name" value="Nucleotide-diphossugar_trans"/>
</dbReference>
<reference evidence="7" key="1">
    <citation type="submission" date="2020-05" db="EMBL/GenBank/DDBJ databases">
        <authorList>
            <person name="Chiriac C."/>
            <person name="Salcher M."/>
            <person name="Ghai R."/>
            <person name="Kavagutti S V."/>
        </authorList>
    </citation>
    <scope>NUCLEOTIDE SEQUENCE</scope>
</reference>
<proteinExistence type="predicted"/>
<evidence type="ECO:0000256" key="3">
    <source>
        <dbReference type="ARBA" id="ARBA00022679"/>
    </source>
</evidence>
<dbReference type="Gene3D" id="2.160.10.10">
    <property type="entry name" value="Hexapeptide repeat proteins"/>
    <property type="match status" value="1"/>
</dbReference>
<dbReference type="SUPFAM" id="SSF53448">
    <property type="entry name" value="Nucleotide-diphospho-sugar transferases"/>
    <property type="match status" value="1"/>
</dbReference>
<accession>A0A6J6W9F5</accession>
<dbReference type="InterPro" id="IPR050065">
    <property type="entry name" value="GlmU-like"/>
</dbReference>
<dbReference type="Pfam" id="PF00132">
    <property type="entry name" value="Hexapep"/>
    <property type="match status" value="1"/>
</dbReference>
<comment type="catalytic activity">
    <reaction evidence="5">
        <text>N-acetyl-alpha-D-glucosamine 1-phosphate + UTP + H(+) = UDP-N-acetyl-alpha-D-glucosamine + diphosphate</text>
        <dbReference type="Rhea" id="RHEA:13509"/>
        <dbReference type="ChEBI" id="CHEBI:15378"/>
        <dbReference type="ChEBI" id="CHEBI:33019"/>
        <dbReference type="ChEBI" id="CHEBI:46398"/>
        <dbReference type="ChEBI" id="CHEBI:57705"/>
        <dbReference type="ChEBI" id="CHEBI:57776"/>
        <dbReference type="EC" id="2.7.7.23"/>
    </reaction>
</comment>
<evidence type="ECO:0000313" key="7">
    <source>
        <dbReference type="EMBL" id="CAB4780105.1"/>
    </source>
</evidence>